<dbReference type="Proteomes" id="UP000237797">
    <property type="component" value="Unassembled WGS sequence"/>
</dbReference>
<evidence type="ECO:0000256" key="6">
    <source>
        <dbReference type="ARBA" id="ARBA00023163"/>
    </source>
</evidence>
<dbReference type="GO" id="GO:0032993">
    <property type="term" value="C:protein-DNA complex"/>
    <property type="evidence" value="ECO:0007669"/>
    <property type="project" value="TreeGrafter"/>
</dbReference>
<dbReference type="EMBL" id="PVNE01000013">
    <property type="protein sequence ID" value="PRX40482.1"/>
    <property type="molecule type" value="Genomic_DNA"/>
</dbReference>
<reference evidence="9 10" key="1">
    <citation type="submission" date="2018-03" db="EMBL/GenBank/DDBJ databases">
        <title>Genomic Encyclopedia of Archaeal and Bacterial Type Strains, Phase II (KMG-II): from individual species to whole genera.</title>
        <authorList>
            <person name="Goeker M."/>
        </authorList>
    </citation>
    <scope>NUCLEOTIDE SEQUENCE [LARGE SCALE GENOMIC DNA]</scope>
    <source>
        <strain evidence="9 10">DSM 44946</strain>
    </source>
</reference>
<dbReference type="InterPro" id="IPR001867">
    <property type="entry name" value="OmpR/PhoB-type_DNA-bd"/>
</dbReference>
<comment type="caution">
    <text evidence="9">The sequence shown here is derived from an EMBL/GenBank/DDBJ whole genome shotgun (WGS) entry which is preliminary data.</text>
</comment>
<evidence type="ECO:0000313" key="10">
    <source>
        <dbReference type="Proteomes" id="UP000237797"/>
    </source>
</evidence>
<evidence type="ECO:0000313" key="9">
    <source>
        <dbReference type="EMBL" id="PRX40482.1"/>
    </source>
</evidence>
<keyword evidence="4" id="KW-0805">Transcription regulation</keyword>
<keyword evidence="5 7" id="KW-0238">DNA-binding</keyword>
<dbReference type="InterPro" id="IPR039420">
    <property type="entry name" value="WalR-like"/>
</dbReference>
<evidence type="ECO:0000256" key="3">
    <source>
        <dbReference type="ARBA" id="ARBA00023012"/>
    </source>
</evidence>
<dbReference type="InterPro" id="IPR016032">
    <property type="entry name" value="Sig_transdc_resp-reg_C-effctor"/>
</dbReference>
<feature type="DNA-binding region" description="OmpR/PhoB-type" evidence="7">
    <location>
        <begin position="1"/>
        <end position="75"/>
    </location>
</feature>
<evidence type="ECO:0000256" key="7">
    <source>
        <dbReference type="PROSITE-ProRule" id="PRU01091"/>
    </source>
</evidence>
<evidence type="ECO:0000256" key="2">
    <source>
        <dbReference type="ARBA" id="ARBA00022553"/>
    </source>
</evidence>
<organism evidence="9 10">
    <name type="scientific">Planifilum fimeticola</name>
    <dbReference type="NCBI Taxonomy" id="201975"/>
    <lineage>
        <taxon>Bacteria</taxon>
        <taxon>Bacillati</taxon>
        <taxon>Bacillota</taxon>
        <taxon>Bacilli</taxon>
        <taxon>Bacillales</taxon>
        <taxon>Thermoactinomycetaceae</taxon>
        <taxon>Planifilum</taxon>
    </lineage>
</organism>
<dbReference type="InterPro" id="IPR036388">
    <property type="entry name" value="WH-like_DNA-bd_sf"/>
</dbReference>
<accession>A0A2T0LEE2</accession>
<dbReference type="SUPFAM" id="SSF46894">
    <property type="entry name" value="C-terminal effector domain of the bipartite response regulators"/>
    <property type="match status" value="1"/>
</dbReference>
<dbReference type="SMART" id="SM00862">
    <property type="entry name" value="Trans_reg_C"/>
    <property type="match status" value="1"/>
</dbReference>
<evidence type="ECO:0000256" key="1">
    <source>
        <dbReference type="ARBA" id="ARBA00004496"/>
    </source>
</evidence>
<keyword evidence="2" id="KW-0597">Phosphoprotein</keyword>
<dbReference type="FunFam" id="1.10.10.10:FF:000018">
    <property type="entry name" value="DNA-binding response regulator ResD"/>
    <property type="match status" value="1"/>
</dbReference>
<keyword evidence="10" id="KW-1185">Reference proteome</keyword>
<protein>
    <submittedName>
        <fullName evidence="9">Transcriptional regulator</fullName>
    </submittedName>
</protein>
<evidence type="ECO:0000256" key="5">
    <source>
        <dbReference type="ARBA" id="ARBA00023125"/>
    </source>
</evidence>
<gene>
    <name evidence="9" type="ORF">CLV97_11369</name>
</gene>
<feature type="domain" description="OmpR/PhoB-type" evidence="8">
    <location>
        <begin position="1"/>
        <end position="75"/>
    </location>
</feature>
<dbReference type="GO" id="GO:0000156">
    <property type="term" value="F:phosphorelay response regulator activity"/>
    <property type="evidence" value="ECO:0007669"/>
    <property type="project" value="TreeGrafter"/>
</dbReference>
<dbReference type="PROSITE" id="PS51755">
    <property type="entry name" value="OMPR_PHOB"/>
    <property type="match status" value="1"/>
</dbReference>
<dbReference type="CDD" id="cd00383">
    <property type="entry name" value="trans_reg_C"/>
    <property type="match status" value="1"/>
</dbReference>
<evidence type="ECO:0000259" key="8">
    <source>
        <dbReference type="PROSITE" id="PS51755"/>
    </source>
</evidence>
<dbReference type="GO" id="GO:0006355">
    <property type="term" value="P:regulation of DNA-templated transcription"/>
    <property type="evidence" value="ECO:0007669"/>
    <property type="project" value="InterPro"/>
</dbReference>
<name>A0A2T0LEE2_9BACL</name>
<dbReference type="GO" id="GO:0005829">
    <property type="term" value="C:cytosol"/>
    <property type="evidence" value="ECO:0007669"/>
    <property type="project" value="TreeGrafter"/>
</dbReference>
<dbReference type="PANTHER" id="PTHR48111:SF2">
    <property type="entry name" value="RESPONSE REGULATOR SAER"/>
    <property type="match status" value="1"/>
</dbReference>
<keyword evidence="3" id="KW-0902">Two-component regulatory system</keyword>
<keyword evidence="6" id="KW-0804">Transcription</keyword>
<dbReference type="GO" id="GO:0000976">
    <property type="term" value="F:transcription cis-regulatory region binding"/>
    <property type="evidence" value="ECO:0007669"/>
    <property type="project" value="TreeGrafter"/>
</dbReference>
<dbReference type="PANTHER" id="PTHR48111">
    <property type="entry name" value="REGULATOR OF RPOS"/>
    <property type="match status" value="1"/>
</dbReference>
<evidence type="ECO:0000256" key="4">
    <source>
        <dbReference type="ARBA" id="ARBA00023015"/>
    </source>
</evidence>
<dbReference type="AlphaFoldDB" id="A0A2T0LEE2"/>
<sequence length="79" mass="9130">MRLTPREFDILHLLAGRPGVVFSPEELYERVWGEPLINANTVMVHIRKIREKVERDPRDPAVIRTVWGVGYKAEDVPHG</sequence>
<comment type="subcellular location">
    <subcellularLocation>
        <location evidence="1">Cytoplasm</location>
    </subcellularLocation>
</comment>
<dbReference type="Pfam" id="PF00486">
    <property type="entry name" value="Trans_reg_C"/>
    <property type="match status" value="1"/>
</dbReference>
<dbReference type="Gene3D" id="1.10.10.10">
    <property type="entry name" value="Winged helix-like DNA-binding domain superfamily/Winged helix DNA-binding domain"/>
    <property type="match status" value="1"/>
</dbReference>
<proteinExistence type="predicted"/>